<evidence type="ECO:0000313" key="3">
    <source>
        <dbReference type="EMBL" id="MDT7040800.1"/>
    </source>
</evidence>
<dbReference type="Gene3D" id="1.10.150.130">
    <property type="match status" value="1"/>
</dbReference>
<accession>A0ABU3K327</accession>
<evidence type="ECO:0000256" key="1">
    <source>
        <dbReference type="ARBA" id="ARBA00023125"/>
    </source>
</evidence>
<dbReference type="RefSeq" id="WP_313831159.1">
    <property type="nucleotide sequence ID" value="NZ_JAQOUE010000001.1"/>
</dbReference>
<dbReference type="Pfam" id="PF13102">
    <property type="entry name" value="Phage_int_SAM_5"/>
    <property type="match status" value="1"/>
</dbReference>
<dbReference type="InterPro" id="IPR011010">
    <property type="entry name" value="DNA_brk_join_enz"/>
</dbReference>
<sequence>MGGRFFPERYQTGQGETMENTIDQYLAPLPSSGKTIKTIRDEQLYGKWRKIRLKGKQLHHITPALLDEAKQRLVTHEYGQTNGDGKRKRYSAQTIVHDMKFMRHVLNLAVRDGKLDRNPFIRVKLTKVSRDRGRGGPFWETQDGTG</sequence>
<keyword evidence="1" id="KW-0238">DNA-binding</keyword>
<keyword evidence="4" id="KW-1185">Reference proteome</keyword>
<feature type="domain" description="Phage integrase SAM-like" evidence="2">
    <location>
        <begin position="53"/>
        <end position="121"/>
    </location>
</feature>
<dbReference type="Proteomes" id="UP001250932">
    <property type="component" value="Unassembled WGS sequence"/>
</dbReference>
<reference evidence="3 4" key="1">
    <citation type="journal article" date="2023" name="ISME J.">
        <title>Cultivation and genomic characterization of novel and ubiquitous marine nitrite-oxidizing bacteria from the Nitrospirales.</title>
        <authorList>
            <person name="Mueller A.J."/>
            <person name="Daebeler A."/>
            <person name="Herbold C.W."/>
            <person name="Kirkegaard R.H."/>
            <person name="Daims H."/>
        </authorList>
    </citation>
    <scope>NUCLEOTIDE SEQUENCE [LARGE SCALE GENOMIC DNA]</scope>
    <source>
        <strain evidence="3 4">EB</strain>
    </source>
</reference>
<comment type="caution">
    <text evidence="3">The sequence shown here is derived from an EMBL/GenBank/DDBJ whole genome shotgun (WGS) entry which is preliminary data.</text>
</comment>
<dbReference type="SUPFAM" id="SSF56349">
    <property type="entry name" value="DNA breaking-rejoining enzymes"/>
    <property type="match status" value="1"/>
</dbReference>
<dbReference type="InterPro" id="IPR025269">
    <property type="entry name" value="SAM-like_dom"/>
</dbReference>
<dbReference type="EMBL" id="JAQOUE010000001">
    <property type="protein sequence ID" value="MDT7040800.1"/>
    <property type="molecule type" value="Genomic_DNA"/>
</dbReference>
<name>A0ABU3K327_9BACT</name>
<gene>
    <name evidence="3" type="ORF">PPG34_00465</name>
</gene>
<dbReference type="InterPro" id="IPR010998">
    <property type="entry name" value="Integrase_recombinase_N"/>
</dbReference>
<protein>
    <recommendedName>
        <fullName evidence="2">Phage integrase SAM-like domain-containing protein</fullName>
    </recommendedName>
</protein>
<evidence type="ECO:0000313" key="4">
    <source>
        <dbReference type="Proteomes" id="UP001250932"/>
    </source>
</evidence>
<evidence type="ECO:0000259" key="2">
    <source>
        <dbReference type="Pfam" id="PF13102"/>
    </source>
</evidence>
<proteinExistence type="predicted"/>
<organism evidence="3 4">
    <name type="scientific">Candidatus Nitronereus thalassa</name>
    <dbReference type="NCBI Taxonomy" id="3020898"/>
    <lineage>
        <taxon>Bacteria</taxon>
        <taxon>Pseudomonadati</taxon>
        <taxon>Nitrospirota</taxon>
        <taxon>Nitrospiria</taxon>
        <taxon>Nitrospirales</taxon>
        <taxon>Nitrospiraceae</taxon>
        <taxon>Candidatus Nitronereus</taxon>
    </lineage>
</organism>